<organism evidence="4 5">
    <name type="scientific">Streptomyces viridochromogenes Tue57</name>
    <dbReference type="NCBI Taxonomy" id="1160705"/>
    <lineage>
        <taxon>Bacteria</taxon>
        <taxon>Bacillati</taxon>
        <taxon>Actinomycetota</taxon>
        <taxon>Actinomycetes</taxon>
        <taxon>Kitasatosporales</taxon>
        <taxon>Streptomycetaceae</taxon>
        <taxon>Streptomyces</taxon>
    </lineage>
</organism>
<evidence type="ECO:0000313" key="4">
    <source>
        <dbReference type="EMBL" id="ELS57152.1"/>
    </source>
</evidence>
<dbReference type="Gene3D" id="3.40.605.10">
    <property type="entry name" value="Aldehyde Dehydrogenase, Chain A, domain 1"/>
    <property type="match status" value="1"/>
</dbReference>
<reference evidence="4 5" key="1">
    <citation type="journal article" date="2013" name="Genome Announc.">
        <title>Draft Genome Sequence of Streptomyces viridochromogenes Strain Tu57, Producer of Avilamycin.</title>
        <authorList>
            <person name="Gruning B.A."/>
            <person name="Erxleben A."/>
            <person name="Hahnlein A."/>
            <person name="Gunther S."/>
        </authorList>
    </citation>
    <scope>NUCLEOTIDE SEQUENCE [LARGE SCALE GENOMIC DNA]</scope>
    <source>
        <strain evidence="4 5">Tue57</strain>
    </source>
</reference>
<evidence type="ECO:0000256" key="2">
    <source>
        <dbReference type="ARBA" id="ARBA00023002"/>
    </source>
</evidence>
<name>L8PP18_STRVR</name>
<sequence>MDKVRHLVEDAVARGAVVIGKADIPDGPGHYAAPTVLDHVPADAAIMHEEVFGPVAAIHRFSTEAEAIAVANNTEHGLASYVMTSHIDRARRVAARLQAGMVGINRGLVSEVAAPFGGIKQSGLGREGGPEGLHEYQQLKYLSMPGFHT</sequence>
<dbReference type="EMBL" id="AMLP01000063">
    <property type="protein sequence ID" value="ELS57152.1"/>
    <property type="molecule type" value="Genomic_DNA"/>
</dbReference>
<dbReference type="GO" id="GO:0009450">
    <property type="term" value="P:gamma-aminobutyric acid catabolic process"/>
    <property type="evidence" value="ECO:0007669"/>
    <property type="project" value="TreeGrafter"/>
</dbReference>
<dbReference type="Gene3D" id="3.40.309.10">
    <property type="entry name" value="Aldehyde Dehydrogenase, Chain A, domain 2"/>
    <property type="match status" value="1"/>
</dbReference>
<dbReference type="SUPFAM" id="SSF53720">
    <property type="entry name" value="ALDH-like"/>
    <property type="match status" value="1"/>
</dbReference>
<protein>
    <submittedName>
        <fullName evidence="4">Putative succinate-semialdehyde dehydrogenase</fullName>
    </submittedName>
</protein>
<dbReference type="InterPro" id="IPR050740">
    <property type="entry name" value="Aldehyde_DH_Superfamily"/>
</dbReference>
<evidence type="ECO:0000313" key="5">
    <source>
        <dbReference type="Proteomes" id="UP000011205"/>
    </source>
</evidence>
<evidence type="ECO:0000256" key="1">
    <source>
        <dbReference type="ARBA" id="ARBA00009986"/>
    </source>
</evidence>
<dbReference type="RefSeq" id="WP_003997231.1">
    <property type="nucleotide sequence ID" value="NZ_AMLP01000063.1"/>
</dbReference>
<dbReference type="InterPro" id="IPR016162">
    <property type="entry name" value="Ald_DH_N"/>
</dbReference>
<evidence type="ECO:0000259" key="3">
    <source>
        <dbReference type="Pfam" id="PF00171"/>
    </source>
</evidence>
<dbReference type="GO" id="GO:0004777">
    <property type="term" value="F:succinate-semialdehyde dehydrogenase (NAD+) activity"/>
    <property type="evidence" value="ECO:0007669"/>
    <property type="project" value="TreeGrafter"/>
</dbReference>
<dbReference type="InterPro" id="IPR016161">
    <property type="entry name" value="Ald_DH/histidinol_DH"/>
</dbReference>
<dbReference type="AlphaFoldDB" id="L8PP18"/>
<gene>
    <name evidence="4" type="ORF">STVIR_1886</name>
</gene>
<dbReference type="InterPro" id="IPR015590">
    <property type="entry name" value="Aldehyde_DH_dom"/>
</dbReference>
<dbReference type="FunFam" id="3.40.605.10:FF:000026">
    <property type="entry name" value="Aldehyde dehydrogenase, putative"/>
    <property type="match status" value="1"/>
</dbReference>
<dbReference type="Proteomes" id="UP000011205">
    <property type="component" value="Unassembled WGS sequence"/>
</dbReference>
<keyword evidence="2" id="KW-0560">Oxidoreductase</keyword>
<dbReference type="PANTHER" id="PTHR43353:SF5">
    <property type="entry name" value="SUCCINATE-SEMIALDEHYDE DEHYDROGENASE, MITOCHONDRIAL"/>
    <property type="match status" value="1"/>
</dbReference>
<accession>L8PP18</accession>
<comment type="caution">
    <text evidence="4">The sequence shown here is derived from an EMBL/GenBank/DDBJ whole genome shotgun (WGS) entry which is preliminary data.</text>
</comment>
<feature type="domain" description="Aldehyde dehydrogenase" evidence="3">
    <location>
        <begin position="2"/>
        <end position="141"/>
    </location>
</feature>
<dbReference type="InterPro" id="IPR016163">
    <property type="entry name" value="Ald_DH_C"/>
</dbReference>
<dbReference type="PANTHER" id="PTHR43353">
    <property type="entry name" value="SUCCINATE-SEMIALDEHYDE DEHYDROGENASE, MITOCHONDRIAL"/>
    <property type="match status" value="1"/>
</dbReference>
<dbReference type="Pfam" id="PF00171">
    <property type="entry name" value="Aldedh"/>
    <property type="match status" value="1"/>
</dbReference>
<dbReference type="PATRIC" id="fig|1160705.3.peg.1878"/>
<comment type="similarity">
    <text evidence="1">Belongs to the aldehyde dehydrogenase family.</text>
</comment>
<proteinExistence type="inferred from homology"/>